<feature type="region of interest" description="Disordered" evidence="1">
    <location>
        <begin position="278"/>
        <end position="322"/>
    </location>
</feature>
<evidence type="ECO:0000256" key="1">
    <source>
        <dbReference type="SAM" id="MobiDB-lite"/>
    </source>
</evidence>
<feature type="compositionally biased region" description="Basic and acidic residues" evidence="1">
    <location>
        <begin position="294"/>
        <end position="306"/>
    </location>
</feature>
<name>A0A6L2J871_TANCI</name>
<dbReference type="EMBL" id="BKCJ010000387">
    <property type="protein sequence ID" value="GEU32747.1"/>
    <property type="molecule type" value="Genomic_DNA"/>
</dbReference>
<proteinExistence type="predicted"/>
<dbReference type="Gene3D" id="3.30.420.10">
    <property type="entry name" value="Ribonuclease H-like superfamily/Ribonuclease H"/>
    <property type="match status" value="1"/>
</dbReference>
<keyword evidence="2" id="KW-0548">Nucleotidyltransferase</keyword>
<dbReference type="PANTHER" id="PTHR45835:SF103">
    <property type="entry name" value="RNA-DIRECTED DNA POLYMERASE"/>
    <property type="match status" value="1"/>
</dbReference>
<dbReference type="GO" id="GO:0003964">
    <property type="term" value="F:RNA-directed DNA polymerase activity"/>
    <property type="evidence" value="ECO:0007669"/>
    <property type="project" value="UniProtKB-KW"/>
</dbReference>
<evidence type="ECO:0000313" key="2">
    <source>
        <dbReference type="EMBL" id="GEU32747.1"/>
    </source>
</evidence>
<keyword evidence="2" id="KW-0808">Transferase</keyword>
<organism evidence="2">
    <name type="scientific">Tanacetum cinerariifolium</name>
    <name type="common">Dalmatian daisy</name>
    <name type="synonym">Chrysanthemum cinerariifolium</name>
    <dbReference type="NCBI Taxonomy" id="118510"/>
    <lineage>
        <taxon>Eukaryota</taxon>
        <taxon>Viridiplantae</taxon>
        <taxon>Streptophyta</taxon>
        <taxon>Embryophyta</taxon>
        <taxon>Tracheophyta</taxon>
        <taxon>Spermatophyta</taxon>
        <taxon>Magnoliopsida</taxon>
        <taxon>eudicotyledons</taxon>
        <taxon>Gunneridae</taxon>
        <taxon>Pentapetalae</taxon>
        <taxon>asterids</taxon>
        <taxon>campanulids</taxon>
        <taxon>Asterales</taxon>
        <taxon>Asteraceae</taxon>
        <taxon>Asteroideae</taxon>
        <taxon>Anthemideae</taxon>
        <taxon>Anthemidinae</taxon>
        <taxon>Tanacetum</taxon>
    </lineage>
</organism>
<dbReference type="AlphaFoldDB" id="A0A6L2J871"/>
<dbReference type="GO" id="GO:0003676">
    <property type="term" value="F:nucleic acid binding"/>
    <property type="evidence" value="ECO:0007669"/>
    <property type="project" value="InterPro"/>
</dbReference>
<keyword evidence="2" id="KW-0695">RNA-directed DNA polymerase</keyword>
<dbReference type="PANTHER" id="PTHR45835">
    <property type="entry name" value="YALI0A06105P"/>
    <property type="match status" value="1"/>
</dbReference>
<sequence length="551" mass="62244">MSCLTNSVLPTFISRDALTLRLREGAFYEAFDRAFDGAFYKAFEEKAEGLRREGRRDSRRRPGVFFELNTGRKRRLHPLGEYIITLYTNGHTPKGIGLRVADSHTDNHREDDFMPLKTFEAEAMFYDRVEETLMYYVNRNYALLLQMLHDVVKAATRLAGSYEGYHIGCRLSRRLPHYWQAATKVASFCEGCNEALWLIQRLPHRLKADVKAAIKVIGFYEGCHIAEKAAMLQKRLYRGYGPDILHKTNPNRGSYEGYQTFLFQTGTFYGAFDGDFERPSTGPSTRPSKIRPKGFKEKVGGLRGEGRGSFPNSTESNGNARKRSEGYVIRHLPLVEFSYNNSYHTSIKAAPFEALYGRKCRSPICWAEVGDAQLTDPEIIHETMEKIIQIKKRIQAARDRQKSYADRRQSFGEEGGGTVGGGLLPEFEINGDFRVRCCGVTEFENNGDLRYAGLRTISTADTLKSLAEGNINSQMVQDCVRAHYNLSILPANVAPMIDIDDFVSFLLTSMGDMEVSDRILSLLSNAVSKPDDQKALSGVHESFHIFVDVLS</sequence>
<protein>
    <submittedName>
        <fullName evidence="2">Putative reverse transcriptase domain-containing protein</fullName>
    </submittedName>
</protein>
<dbReference type="InterPro" id="IPR036397">
    <property type="entry name" value="RNaseH_sf"/>
</dbReference>
<gene>
    <name evidence="2" type="ORF">Tci_004725</name>
</gene>
<accession>A0A6L2J871</accession>
<reference evidence="2" key="1">
    <citation type="journal article" date="2019" name="Sci. Rep.">
        <title>Draft genome of Tanacetum cinerariifolium, the natural source of mosquito coil.</title>
        <authorList>
            <person name="Yamashiro T."/>
            <person name="Shiraishi A."/>
            <person name="Satake H."/>
            <person name="Nakayama K."/>
        </authorList>
    </citation>
    <scope>NUCLEOTIDE SEQUENCE</scope>
</reference>
<comment type="caution">
    <text evidence="2">The sequence shown here is derived from an EMBL/GenBank/DDBJ whole genome shotgun (WGS) entry which is preliminary data.</text>
</comment>
<feature type="compositionally biased region" description="Polar residues" evidence="1">
    <location>
        <begin position="310"/>
        <end position="319"/>
    </location>
</feature>